<protein>
    <recommendedName>
        <fullName evidence="2">RNB domain-containing protein</fullName>
    </recommendedName>
</protein>
<gene>
    <name evidence="3" type="ORF">WJX84_000478</name>
</gene>
<dbReference type="Pfam" id="PF25255">
    <property type="entry name" value="WHD_RNase_II"/>
    <property type="match status" value="1"/>
</dbReference>
<dbReference type="InterPro" id="IPR012340">
    <property type="entry name" value="NA-bd_OB-fold"/>
</dbReference>
<dbReference type="InterPro" id="IPR001900">
    <property type="entry name" value="RNase_II/R"/>
</dbReference>
<evidence type="ECO:0000313" key="4">
    <source>
        <dbReference type="Proteomes" id="UP001485043"/>
    </source>
</evidence>
<proteinExistence type="predicted"/>
<evidence type="ECO:0000259" key="2">
    <source>
        <dbReference type="SMART" id="SM00955"/>
    </source>
</evidence>
<dbReference type="Pfam" id="PF23161">
    <property type="entry name" value="HTH_RNase_II"/>
    <property type="match status" value="1"/>
</dbReference>
<dbReference type="GO" id="GO:0006402">
    <property type="term" value="P:mRNA catabolic process"/>
    <property type="evidence" value="ECO:0007669"/>
    <property type="project" value="TreeGrafter"/>
</dbReference>
<feature type="region of interest" description="Disordered" evidence="1">
    <location>
        <begin position="31"/>
        <end position="74"/>
    </location>
</feature>
<dbReference type="InterPro" id="IPR057324">
    <property type="entry name" value="WH_RNase_II"/>
</dbReference>
<accession>A0AAW1T3E6</accession>
<dbReference type="Proteomes" id="UP001485043">
    <property type="component" value="Unassembled WGS sequence"/>
</dbReference>
<dbReference type="InterPro" id="IPR056403">
    <property type="entry name" value="RNase_II_barrel"/>
</dbReference>
<dbReference type="GO" id="GO:0000932">
    <property type="term" value="C:P-body"/>
    <property type="evidence" value="ECO:0007669"/>
    <property type="project" value="TreeGrafter"/>
</dbReference>
<dbReference type="GO" id="GO:0003723">
    <property type="term" value="F:RNA binding"/>
    <property type="evidence" value="ECO:0007669"/>
    <property type="project" value="InterPro"/>
</dbReference>
<dbReference type="Pfam" id="PF00773">
    <property type="entry name" value="RNB"/>
    <property type="match status" value="1"/>
</dbReference>
<feature type="compositionally biased region" description="Polar residues" evidence="1">
    <location>
        <begin position="58"/>
        <end position="71"/>
    </location>
</feature>
<dbReference type="SUPFAM" id="SSF50249">
    <property type="entry name" value="Nucleic acid-binding proteins"/>
    <property type="match status" value="1"/>
</dbReference>
<dbReference type="AlphaFoldDB" id="A0AAW1T3E6"/>
<dbReference type="SMART" id="SM00955">
    <property type="entry name" value="RNB"/>
    <property type="match status" value="1"/>
</dbReference>
<evidence type="ECO:0000256" key="1">
    <source>
        <dbReference type="SAM" id="MobiDB-lite"/>
    </source>
</evidence>
<organism evidence="3 4">
    <name type="scientific">Apatococcus fuscideae</name>
    <dbReference type="NCBI Taxonomy" id="2026836"/>
    <lineage>
        <taxon>Eukaryota</taxon>
        <taxon>Viridiplantae</taxon>
        <taxon>Chlorophyta</taxon>
        <taxon>core chlorophytes</taxon>
        <taxon>Trebouxiophyceae</taxon>
        <taxon>Chlorellales</taxon>
        <taxon>Chlorellaceae</taxon>
        <taxon>Apatococcus</taxon>
    </lineage>
</organism>
<dbReference type="GO" id="GO:0000175">
    <property type="term" value="F:3'-5'-RNA exonuclease activity"/>
    <property type="evidence" value="ECO:0007669"/>
    <property type="project" value="TreeGrafter"/>
</dbReference>
<dbReference type="PANTHER" id="PTHR23355:SF42">
    <property type="entry name" value="RIBONUCLEASE II, CHLOROPLASTIC_MITOCHONDRIAL"/>
    <property type="match status" value="1"/>
</dbReference>
<dbReference type="EMBL" id="JALJOV010000505">
    <property type="protein sequence ID" value="KAK9863177.1"/>
    <property type="molecule type" value="Genomic_DNA"/>
</dbReference>
<evidence type="ECO:0000313" key="3">
    <source>
        <dbReference type="EMBL" id="KAK9863177.1"/>
    </source>
</evidence>
<dbReference type="PANTHER" id="PTHR23355">
    <property type="entry name" value="RIBONUCLEASE"/>
    <property type="match status" value="1"/>
</dbReference>
<feature type="compositionally biased region" description="Polar residues" evidence="1">
    <location>
        <begin position="39"/>
        <end position="49"/>
    </location>
</feature>
<keyword evidence="4" id="KW-1185">Reference proteome</keyword>
<sequence>MSPFAMSFLPGASRHLASALHVSGNPCSANANAPAASLRPTSQALSVQHPSAHHPGRSLQNQQPRDQASSRRSQRCCVTTMEAPLVEQDQDTVVPGRLVEFRKDARAALGLVLHPDGKKNWMILDAGGQQHSMRPQMIACVLPGMDHTEEDLAACEAQAAGMADDGLLRDAWEMLSPGEEMGVMAMSDLLFGEESPAHCFATHRLLSDNRIYFKQLQRKPPVFAPRQPSEVQLLLHQQAAEDKAAESARQLRAAVEHARGQSRAGKPSKQAWLEGQWSSLLQAVCEMALGRPMPKAQQALANSAVQSLGLDGSAGAAVQLLRSIGFWSAHEQPAMLAAAISTSFSEAIEAAARDTLANPCPDADAATRQDLTHMEVLAIDDASTREVDDGVSAEVLPDGQVKVWAHIADPSRWISPGSVLAAEAKERATTMYMATGSIPMFPPILAHDCFSLGAGQGPSPALSIWATLEPSGALADYGMTTSLVNSSRMTYQKVDEVLQQPDVATVQPTLHLLQQVAVRREEWRAACGAYNVQSPECSIRVTDAQADEAQVHARPDTSQETPGHQLVSEIMILANEAAAHIGHRLQLPLPYRGQPPAVFPSKEELNTVPEGVCQTIMKRNRMLRGSLSIPQPAPHAGLGLPAYIQVTSPIRRYGDLIAHWQLKAALRGQGALLGAEQMASEASMNGLRLREHQAVVRAVDNYWLAELFRQRLLNDPQRTYPGMLLTWVRQEFGLAGVLISEMGLETVVKLEAAAKPGQALNIRCLSVDMGVGEYRLIAELAKA</sequence>
<dbReference type="InterPro" id="IPR050180">
    <property type="entry name" value="RNR_Ribonuclease"/>
</dbReference>
<comment type="caution">
    <text evidence="3">The sequence shown here is derived from an EMBL/GenBank/DDBJ whole genome shotgun (WGS) entry which is preliminary data.</text>
</comment>
<feature type="domain" description="RNB" evidence="2">
    <location>
        <begin position="368"/>
        <end position="668"/>
    </location>
</feature>
<dbReference type="InterPro" id="IPR056404">
    <property type="entry name" value="HTH_RNase_II"/>
</dbReference>
<reference evidence="3 4" key="1">
    <citation type="journal article" date="2024" name="Nat. Commun.">
        <title>Phylogenomics reveals the evolutionary origins of lichenization in chlorophyte algae.</title>
        <authorList>
            <person name="Puginier C."/>
            <person name="Libourel C."/>
            <person name="Otte J."/>
            <person name="Skaloud P."/>
            <person name="Haon M."/>
            <person name="Grisel S."/>
            <person name="Petersen M."/>
            <person name="Berrin J.G."/>
            <person name="Delaux P.M."/>
            <person name="Dal Grande F."/>
            <person name="Keller J."/>
        </authorList>
    </citation>
    <scope>NUCLEOTIDE SEQUENCE [LARGE SCALE GENOMIC DNA]</scope>
    <source>
        <strain evidence="3 4">SAG 2523</strain>
    </source>
</reference>
<dbReference type="Pfam" id="PF23163">
    <property type="entry name" value="CSD_RNase_II"/>
    <property type="match status" value="1"/>
</dbReference>
<name>A0AAW1T3E6_9CHLO</name>